<dbReference type="InterPro" id="IPR040025">
    <property type="entry name" value="Znf622/Rei1/Reh1"/>
</dbReference>
<dbReference type="SMART" id="SM00355">
    <property type="entry name" value="ZnF_C2H2"/>
    <property type="match status" value="3"/>
</dbReference>
<keyword evidence="1" id="KW-0479">Metal-binding</keyword>
<reference evidence="4 5" key="1">
    <citation type="journal article" date="2019" name="Genome Biol. Evol.">
        <title>Insights into the evolution of the New World diploid cottons (Gossypium, subgenus Houzingenia) based on genome sequencing.</title>
        <authorList>
            <person name="Grover C.E."/>
            <person name="Arick M.A. 2nd"/>
            <person name="Thrash A."/>
            <person name="Conover J.L."/>
            <person name="Sanders W.S."/>
            <person name="Peterson D.G."/>
            <person name="Frelichowski J.E."/>
            <person name="Scheffler J.A."/>
            <person name="Scheffler B.E."/>
            <person name="Wendel J.F."/>
        </authorList>
    </citation>
    <scope>NUCLEOTIDE SEQUENCE [LARGE SCALE GENOMIC DNA]</scope>
    <source>
        <strain evidence="4">157</strain>
        <tissue evidence="4">Leaf</tissue>
    </source>
</reference>
<dbReference type="InterPro" id="IPR041661">
    <property type="entry name" value="ZN622/Rei1/Reh1_Znf-C2H2"/>
</dbReference>
<keyword evidence="1" id="KW-0862">Zinc</keyword>
<evidence type="ECO:0000313" key="4">
    <source>
        <dbReference type="EMBL" id="MBA0564828.1"/>
    </source>
</evidence>
<proteinExistence type="predicted"/>
<dbReference type="PROSITE" id="PS00028">
    <property type="entry name" value="ZINC_FINGER_C2H2_1"/>
    <property type="match status" value="2"/>
</dbReference>
<gene>
    <name evidence="4" type="ORF">Golob_009737</name>
</gene>
<keyword evidence="1" id="KW-0863">Zinc-finger</keyword>
<dbReference type="Proteomes" id="UP000593572">
    <property type="component" value="Unassembled WGS sequence"/>
</dbReference>
<dbReference type="PANTHER" id="PTHR13182:SF8">
    <property type="entry name" value="CYTOPLASMIC 60S SUBUNIT BIOGENESIS FACTOR ZNF622"/>
    <property type="match status" value="1"/>
</dbReference>
<feature type="compositionally biased region" description="Acidic residues" evidence="2">
    <location>
        <begin position="9"/>
        <end position="18"/>
    </location>
</feature>
<dbReference type="Gene3D" id="3.30.160.60">
    <property type="entry name" value="Classic Zinc Finger"/>
    <property type="match status" value="1"/>
</dbReference>
<dbReference type="InterPro" id="IPR036236">
    <property type="entry name" value="Znf_C2H2_sf"/>
</dbReference>
<evidence type="ECO:0000256" key="1">
    <source>
        <dbReference type="PROSITE-ProRule" id="PRU00042"/>
    </source>
</evidence>
<dbReference type="PROSITE" id="PS50157">
    <property type="entry name" value="ZINC_FINGER_C2H2_2"/>
    <property type="match status" value="1"/>
</dbReference>
<feature type="region of interest" description="Disordered" evidence="2">
    <location>
        <begin position="1"/>
        <end position="27"/>
    </location>
</feature>
<feature type="domain" description="C2H2-type" evidence="3">
    <location>
        <begin position="157"/>
        <end position="186"/>
    </location>
</feature>
<dbReference type="GO" id="GO:0030687">
    <property type="term" value="C:preribosome, large subunit precursor"/>
    <property type="evidence" value="ECO:0007669"/>
    <property type="project" value="TreeGrafter"/>
</dbReference>
<keyword evidence="5" id="KW-1185">Reference proteome</keyword>
<evidence type="ECO:0000256" key="2">
    <source>
        <dbReference type="SAM" id="MobiDB-lite"/>
    </source>
</evidence>
<protein>
    <recommendedName>
        <fullName evidence="3">C2H2-type domain-containing protein</fullName>
    </recommendedName>
</protein>
<accession>A0A7J8MJC8</accession>
<dbReference type="GO" id="GO:0008270">
    <property type="term" value="F:zinc ion binding"/>
    <property type="evidence" value="ECO:0007669"/>
    <property type="project" value="UniProtKB-KW"/>
</dbReference>
<evidence type="ECO:0000259" key="3">
    <source>
        <dbReference type="PROSITE" id="PS50157"/>
    </source>
</evidence>
<sequence length="497" mass="56068">MEPEQEPHSEDEEEEEEDSKPKTEANIRLAPLTMARVGGKMCLEIQLGLSRVELRSISAPDWESWHGAAPETVAILKDKTKAGVRQAQEMPGLTCNACNKEFLDDADQKLHYKSDWHRYNLKRKVAGVPGVTEALFLARQSALAQEKEKQNETPMLYSCGVCGKGYRSSKAYSQHLKSRAHIMQASQGTNHPQEVKAIIKPLPRRTVNKPPQPRDRNDDESQDEWEEVDPEEELVGQAANSLTHLNVTEDGAGDEMVEEEEEEDEVLDPCCCFMCDLEHDTIESCMVHMHKLHGFFIPDVEYLKDPEGLLTYLGLKVKRDFMCLYCNERCHPFASLEAVRKHMAAKGHCKVHYGDGDEEEEAELEEFYDYSSSYVDESGKQLVAAGDTGNSVELVGGSELVITKRSDEGILSKTLGSREYMRYYRQKPRPSPANNMAITAALASRYRSMGIATVQSREQMVRMKVMKAMNRGGVEAMRTKVGMKNNVIRNLPKNVPY</sequence>
<comment type="caution">
    <text evidence="4">The sequence shown here is derived from an EMBL/GenBank/DDBJ whole genome shotgun (WGS) entry which is preliminary data.</text>
</comment>
<dbReference type="EMBL" id="JABEZX010000009">
    <property type="protein sequence ID" value="MBA0564828.1"/>
    <property type="molecule type" value="Genomic_DNA"/>
</dbReference>
<dbReference type="SUPFAM" id="SSF57667">
    <property type="entry name" value="beta-beta-alpha zinc fingers"/>
    <property type="match status" value="3"/>
</dbReference>
<name>A0A7J8MJC8_9ROSI</name>
<dbReference type="InterPro" id="IPR013087">
    <property type="entry name" value="Znf_C2H2_type"/>
</dbReference>
<feature type="region of interest" description="Disordered" evidence="2">
    <location>
        <begin position="177"/>
        <end position="260"/>
    </location>
</feature>
<feature type="compositionally biased region" description="Acidic residues" evidence="2">
    <location>
        <begin position="220"/>
        <end position="234"/>
    </location>
</feature>
<dbReference type="PANTHER" id="PTHR13182">
    <property type="entry name" value="ZINC FINGER PROTEIN 622"/>
    <property type="match status" value="1"/>
</dbReference>
<dbReference type="GO" id="GO:0042273">
    <property type="term" value="P:ribosomal large subunit biogenesis"/>
    <property type="evidence" value="ECO:0007669"/>
    <property type="project" value="TreeGrafter"/>
</dbReference>
<dbReference type="Pfam" id="PF12874">
    <property type="entry name" value="zf-met"/>
    <property type="match status" value="1"/>
</dbReference>
<dbReference type="Pfam" id="PF12756">
    <property type="entry name" value="zf-C2H2_2"/>
    <property type="match status" value="1"/>
</dbReference>
<organism evidence="4 5">
    <name type="scientific">Gossypium lobatum</name>
    <dbReference type="NCBI Taxonomy" id="34289"/>
    <lineage>
        <taxon>Eukaryota</taxon>
        <taxon>Viridiplantae</taxon>
        <taxon>Streptophyta</taxon>
        <taxon>Embryophyta</taxon>
        <taxon>Tracheophyta</taxon>
        <taxon>Spermatophyta</taxon>
        <taxon>Magnoliopsida</taxon>
        <taxon>eudicotyledons</taxon>
        <taxon>Gunneridae</taxon>
        <taxon>Pentapetalae</taxon>
        <taxon>rosids</taxon>
        <taxon>malvids</taxon>
        <taxon>Malvales</taxon>
        <taxon>Malvaceae</taxon>
        <taxon>Malvoideae</taxon>
        <taxon>Gossypium</taxon>
    </lineage>
</organism>
<dbReference type="AlphaFoldDB" id="A0A7J8MJC8"/>
<evidence type="ECO:0000313" key="5">
    <source>
        <dbReference type="Proteomes" id="UP000593572"/>
    </source>
</evidence>
<feature type="compositionally biased region" description="Acidic residues" evidence="2">
    <location>
        <begin position="251"/>
        <end position="260"/>
    </location>
</feature>